<name>S4PF35_9NEOP</name>
<proteinExistence type="predicted"/>
<dbReference type="EMBL" id="GAIX01003011">
    <property type="protein sequence ID" value="JAA89549.1"/>
    <property type="molecule type" value="Transcribed_RNA"/>
</dbReference>
<reference evidence="2" key="2">
    <citation type="submission" date="2013-05" db="EMBL/GenBank/DDBJ databases">
        <authorList>
            <person name="Carter J.-M."/>
            <person name="Baker S.C."/>
            <person name="Pink R."/>
            <person name="Carter D.R.F."/>
            <person name="Collins A."/>
            <person name="Tomlin J."/>
            <person name="Gibbs M."/>
            <person name="Breuker C.J."/>
        </authorList>
    </citation>
    <scope>NUCLEOTIDE SEQUENCE</scope>
    <source>
        <tissue evidence="2">Ovary</tissue>
    </source>
</reference>
<feature type="region of interest" description="Disordered" evidence="1">
    <location>
        <begin position="1"/>
        <end position="41"/>
    </location>
</feature>
<feature type="non-terminal residue" evidence="2">
    <location>
        <position position="97"/>
    </location>
</feature>
<evidence type="ECO:0000313" key="2">
    <source>
        <dbReference type="EMBL" id="JAA89549.1"/>
    </source>
</evidence>
<organism evidence="2">
    <name type="scientific">Pararge aegeria</name>
    <name type="common">speckled wood butterfly</name>
    <dbReference type="NCBI Taxonomy" id="116150"/>
    <lineage>
        <taxon>Eukaryota</taxon>
        <taxon>Metazoa</taxon>
        <taxon>Ecdysozoa</taxon>
        <taxon>Arthropoda</taxon>
        <taxon>Hexapoda</taxon>
        <taxon>Insecta</taxon>
        <taxon>Pterygota</taxon>
        <taxon>Neoptera</taxon>
        <taxon>Endopterygota</taxon>
        <taxon>Lepidoptera</taxon>
        <taxon>Glossata</taxon>
        <taxon>Ditrysia</taxon>
        <taxon>Papilionoidea</taxon>
        <taxon>Nymphalidae</taxon>
        <taxon>Satyrinae</taxon>
        <taxon>Satyrini</taxon>
        <taxon>Parargina</taxon>
        <taxon>Pararge</taxon>
    </lineage>
</organism>
<reference evidence="2" key="1">
    <citation type="journal article" date="2013" name="BMC Genomics">
        <title>Unscrambling butterfly oogenesis.</title>
        <authorList>
            <person name="Carter J.M."/>
            <person name="Baker S.C."/>
            <person name="Pink R."/>
            <person name="Carter D.R."/>
            <person name="Collins A."/>
            <person name="Tomlin J."/>
            <person name="Gibbs M."/>
            <person name="Breuker C.J."/>
        </authorList>
    </citation>
    <scope>NUCLEOTIDE SEQUENCE</scope>
    <source>
        <tissue evidence="2">Ovary</tissue>
    </source>
</reference>
<dbReference type="AlphaFoldDB" id="S4PF35"/>
<protein>
    <submittedName>
        <fullName evidence="2">DNA polymerase subunit delta</fullName>
    </submittedName>
</protein>
<accession>S4PF35</accession>
<evidence type="ECO:0000256" key="1">
    <source>
        <dbReference type="SAM" id="MobiDB-lite"/>
    </source>
</evidence>
<sequence length="97" mass="11026">IKEHSHLPDEPKSYREGEDTQINKNAERKPSNDNKQNVPIIKTENKVAVHDEPTKSKENGAINFKADDILSNIANGNNLIPRRKREIEDDTVNTLLL</sequence>
<feature type="compositionally biased region" description="Basic and acidic residues" evidence="1">
    <location>
        <begin position="1"/>
        <end position="18"/>
    </location>
</feature>
<feature type="non-terminal residue" evidence="2">
    <location>
        <position position="1"/>
    </location>
</feature>